<feature type="region of interest" description="Disordered" evidence="1">
    <location>
        <begin position="738"/>
        <end position="776"/>
    </location>
</feature>
<feature type="compositionally biased region" description="Low complexity" evidence="1">
    <location>
        <begin position="830"/>
        <end position="844"/>
    </location>
</feature>
<dbReference type="AlphaFoldDB" id="A0A915CMC0"/>
<proteinExistence type="predicted"/>
<dbReference type="Gene3D" id="2.130.10.10">
    <property type="entry name" value="YVTN repeat-like/Quinoprotein amine dehydrogenase"/>
    <property type="match status" value="1"/>
</dbReference>
<dbReference type="InterPro" id="IPR036322">
    <property type="entry name" value="WD40_repeat_dom_sf"/>
</dbReference>
<sequence length="984" mass="108240">MLDEGPDEMLILDVVKKIVDQLDELSPDYAALSPPFKTHSTSTPQRSRHTSGSPVNPSDVFYLDECRAFLQQVPEKFDLGTTPVNLNCLDVSPSYVVLGSDCGALFLYNRKINSSVRPLRTNYDEVVSCVQLYCSTDKDYLAVGHKSGTLILLSFPSSDSTENNRKLKQSIQEDTHRGQSISCVCWAEDGNKLFSADRTGLVMMCHVDFLNDQFINVVFDIEKNCTLILDSCLKQQTNTINGISFMYISPQLLLIICSNNGQIFAHSLEDIKEYSNQVDLLNLQFLVSISSNSYVSHNGSPSKKGSPCWTEEDFLISKTLLPKRPSENNLVYYSSDKIMFCSLLTKNEEKFNAKLEVFDFEQLLEDIEQFEVVDAASTEWKSNEEIFLLTSSQKVLRLARTPASENLTCLSTTSERPSVGVLLNSFSMAAQKSSRTLIERIEKFQNSQVASAGMQMVDNFLIGSSPDRAFKRAAPKEDTPIESTSEESSSSSSQSTNEAKTDGKLNLPFALPKTFALPEEYSAKIASNLQNIFGHLKTSNLMSDYDKPSPSTSLKNAALRKKDFQKNNQTYSSTTGGDSGALHDFDPLGEERPFEYNGRAEPTDQEINVNVARKTRMKRAKVVPVTKQAATEEEGSAASSIASDLSALPTYSTPPDVVVSIPTADTDSSTNLVVTDTNLEKILGVIGLATPSNFATEIESNLADTYIFTIPPSQIKEPSAEELDLDAIKLATDLFSDTASSSSNDVPPDESQNKELGIQPFGGETSFRSEVGDNSNSSFYRTELEENEEQKPVDISNSLSSDIDFDLACSPSVSNNSLFDQSIASKVQPSPSTTSTHTSSASTTNPQVLRQLNADYSLISRLINHLTDIWTQLIAPYAIGQMDVSQNYIVICPDDSARGTFKRRQRPHYRLLNAVDNGVMGGSWTMVKTSTIISSIAVNDESNLVWRIGQEGIANTPVEVDPFSPMSSNSNWVEQTGGKVLSCP</sequence>
<feature type="region of interest" description="Disordered" evidence="1">
    <location>
        <begin position="473"/>
        <end position="505"/>
    </location>
</feature>
<dbReference type="SUPFAM" id="SSF50978">
    <property type="entry name" value="WD40 repeat-like"/>
    <property type="match status" value="1"/>
</dbReference>
<reference evidence="3" key="1">
    <citation type="submission" date="2022-11" db="UniProtKB">
        <authorList>
            <consortium name="WormBaseParasite"/>
        </authorList>
    </citation>
    <scope>IDENTIFICATION</scope>
</reference>
<keyword evidence="2" id="KW-1185">Reference proteome</keyword>
<evidence type="ECO:0000256" key="1">
    <source>
        <dbReference type="SAM" id="MobiDB-lite"/>
    </source>
</evidence>
<feature type="region of interest" description="Disordered" evidence="1">
    <location>
        <begin position="33"/>
        <end position="56"/>
    </location>
</feature>
<feature type="compositionally biased region" description="Polar residues" evidence="1">
    <location>
        <begin position="766"/>
        <end position="776"/>
    </location>
</feature>
<dbReference type="InterPro" id="IPR015943">
    <property type="entry name" value="WD40/YVTN_repeat-like_dom_sf"/>
</dbReference>
<organism evidence="2 3">
    <name type="scientific">Ditylenchus dipsaci</name>
    <dbReference type="NCBI Taxonomy" id="166011"/>
    <lineage>
        <taxon>Eukaryota</taxon>
        <taxon>Metazoa</taxon>
        <taxon>Ecdysozoa</taxon>
        <taxon>Nematoda</taxon>
        <taxon>Chromadorea</taxon>
        <taxon>Rhabditida</taxon>
        <taxon>Tylenchina</taxon>
        <taxon>Tylenchomorpha</taxon>
        <taxon>Sphaerularioidea</taxon>
        <taxon>Anguinidae</taxon>
        <taxon>Anguininae</taxon>
        <taxon>Ditylenchus</taxon>
    </lineage>
</organism>
<name>A0A915CMC0_9BILA</name>
<evidence type="ECO:0000313" key="3">
    <source>
        <dbReference type="WBParaSite" id="jg10153"/>
    </source>
</evidence>
<dbReference type="PANTHER" id="PTHR23287:SF16">
    <property type="entry name" value="TECTONIN BETA-PROPELLER REPEAT-CONTAINING PROTEIN 2"/>
    <property type="match status" value="1"/>
</dbReference>
<dbReference type="Proteomes" id="UP000887574">
    <property type="component" value="Unplaced"/>
</dbReference>
<protein>
    <submittedName>
        <fullName evidence="3">WD repeat-containing protein</fullName>
    </submittedName>
</protein>
<dbReference type="PANTHER" id="PTHR23287">
    <property type="entry name" value="RUBY-EYE2-LIKE PROTEIN"/>
    <property type="match status" value="1"/>
</dbReference>
<accession>A0A915CMC0</accession>
<feature type="region of interest" description="Disordered" evidence="1">
    <location>
        <begin position="824"/>
        <end position="846"/>
    </location>
</feature>
<evidence type="ECO:0000313" key="2">
    <source>
        <dbReference type="Proteomes" id="UP000887574"/>
    </source>
</evidence>
<feature type="compositionally biased region" description="Low complexity" evidence="1">
    <location>
        <begin position="482"/>
        <end position="496"/>
    </location>
</feature>
<dbReference type="WBParaSite" id="jg10153">
    <property type="protein sequence ID" value="jg10153"/>
    <property type="gene ID" value="jg10153"/>
</dbReference>
<feature type="compositionally biased region" description="Polar residues" evidence="1">
    <location>
        <begin position="38"/>
        <end position="56"/>
    </location>
</feature>